<feature type="chain" id="PRO_5022905483" description="Sel1 repeat family protein" evidence="1">
    <location>
        <begin position="25"/>
        <end position="352"/>
    </location>
</feature>
<name>A0A5C5U3I3_9GAMM</name>
<dbReference type="EMBL" id="VOHK01000004">
    <property type="protein sequence ID" value="TWT20152.1"/>
    <property type="molecule type" value="Genomic_DNA"/>
</dbReference>
<evidence type="ECO:0000256" key="1">
    <source>
        <dbReference type="SAM" id="SignalP"/>
    </source>
</evidence>
<keyword evidence="1" id="KW-0732">Signal</keyword>
<feature type="signal peptide" evidence="1">
    <location>
        <begin position="1"/>
        <end position="24"/>
    </location>
</feature>
<dbReference type="OrthoDB" id="9807095at2"/>
<dbReference type="AlphaFoldDB" id="A0A5C5U3I3"/>
<dbReference type="RefSeq" id="WP_146387721.1">
    <property type="nucleotide sequence ID" value="NZ_VOHK01000004.1"/>
</dbReference>
<reference evidence="2 3" key="1">
    <citation type="journal article" date="2008" name="Int. J. Syst. Evol. Microbiol.">
        <title>Luteimonas marina sp. nov., isolated from seawater.</title>
        <authorList>
            <person name="Baik K.S."/>
            <person name="Park S.C."/>
            <person name="Kim M.S."/>
            <person name="Kim E.M."/>
            <person name="Park C."/>
            <person name="Chun J."/>
            <person name="Seong C.N."/>
        </authorList>
    </citation>
    <scope>NUCLEOTIDE SEQUENCE [LARGE SCALE GENOMIC DNA]</scope>
    <source>
        <strain evidence="2 3">FR1330</strain>
    </source>
</reference>
<organism evidence="2 3">
    <name type="scientific">Luteimonas marina</name>
    <dbReference type="NCBI Taxonomy" id="488485"/>
    <lineage>
        <taxon>Bacteria</taxon>
        <taxon>Pseudomonadati</taxon>
        <taxon>Pseudomonadota</taxon>
        <taxon>Gammaproteobacteria</taxon>
        <taxon>Lysobacterales</taxon>
        <taxon>Lysobacteraceae</taxon>
        <taxon>Luteimonas</taxon>
    </lineage>
</organism>
<comment type="caution">
    <text evidence="2">The sequence shown here is derived from an EMBL/GenBank/DDBJ whole genome shotgun (WGS) entry which is preliminary data.</text>
</comment>
<gene>
    <name evidence="2" type="ORF">FQY83_10420</name>
</gene>
<evidence type="ECO:0008006" key="4">
    <source>
        <dbReference type="Google" id="ProtNLM"/>
    </source>
</evidence>
<proteinExistence type="predicted"/>
<evidence type="ECO:0000313" key="2">
    <source>
        <dbReference type="EMBL" id="TWT20152.1"/>
    </source>
</evidence>
<accession>A0A5C5U3I3</accession>
<protein>
    <recommendedName>
        <fullName evidence="4">Sel1 repeat family protein</fullName>
    </recommendedName>
</protein>
<sequence length="352" mass="38269">MTRRNPVPTTVFCALVAAATAAHAQDDLEQARRAFQQHEYPAVIDILLPQEQAGQLDKAEPLMWLALACEQAKLPPRNRPHDCFKRRAEIMVKAAELGNPHAMFGASIGLMDTGAGRIGLRLPFLDDGKRVDALMWAALAANFATDDDLRAKASARAAQLARPLSQEWRGQETLGQRAMRMAEAKRVAFESRGLAAYGQHAASAGNDFDDDDEYGAGDDYNMHVHEPGVMDCGATPLRPGGSLQVKLGAGRHAKSFSRAPLTELSIWREGADNNAHFVLSLGDHDPGLLHVTPQQLSKASHLNIPANLQAIAWGHMAQKRPVFTRPGTYTLYLTSALESGDGGYICSIEYRG</sequence>
<keyword evidence="3" id="KW-1185">Reference proteome</keyword>
<dbReference type="Proteomes" id="UP000319980">
    <property type="component" value="Unassembled WGS sequence"/>
</dbReference>
<evidence type="ECO:0000313" key="3">
    <source>
        <dbReference type="Proteomes" id="UP000319980"/>
    </source>
</evidence>